<dbReference type="Gene3D" id="1.20.5.170">
    <property type="match status" value="1"/>
</dbReference>
<dbReference type="InterPro" id="IPR006953">
    <property type="entry name" value="Vesicle_Uso1_P115_head"/>
</dbReference>
<gene>
    <name evidence="6" type="ORF">C7M61_001825</name>
</gene>
<dbReference type="InterPro" id="IPR024095">
    <property type="entry name" value="Vesicle_P115"/>
</dbReference>
<feature type="domain" description="Uso1/p115-like vesicle tethering protein C-terminal" evidence="5">
    <location>
        <begin position="449"/>
        <end position="586"/>
    </location>
</feature>
<reference evidence="6 7" key="1">
    <citation type="submission" date="2018-03" db="EMBL/GenBank/DDBJ databases">
        <title>Candida pseudohaemulonii genome assembly and annotation.</title>
        <authorList>
            <person name="Munoz J.F."/>
            <person name="Gade L.G."/>
            <person name="Chow N.A."/>
            <person name="Litvintseva A.P."/>
            <person name="Loparev V.N."/>
            <person name="Cuomo C.A."/>
        </authorList>
    </citation>
    <scope>NUCLEOTIDE SEQUENCE [LARGE SCALE GENOMIC DNA]</scope>
    <source>
        <strain evidence="6 7">B12108</strain>
    </source>
</reference>
<evidence type="ECO:0000256" key="3">
    <source>
        <dbReference type="SAM" id="Coils"/>
    </source>
</evidence>
<dbReference type="Gene3D" id="1.25.10.10">
    <property type="entry name" value="Leucine-rich Repeat Variant"/>
    <property type="match status" value="1"/>
</dbReference>
<dbReference type="InterPro" id="IPR011989">
    <property type="entry name" value="ARM-like"/>
</dbReference>
<evidence type="ECO:0000313" key="6">
    <source>
        <dbReference type="EMBL" id="PSK39222.1"/>
    </source>
</evidence>
<dbReference type="Proteomes" id="UP000241107">
    <property type="component" value="Unassembled WGS sequence"/>
</dbReference>
<comment type="subcellular location">
    <subcellularLocation>
        <location evidence="1">Golgi apparatus</location>
    </subcellularLocation>
</comment>
<feature type="coiled-coil region" evidence="3">
    <location>
        <begin position="212"/>
        <end position="467"/>
    </location>
</feature>
<keyword evidence="2" id="KW-0333">Golgi apparatus</keyword>
<proteinExistence type="predicted"/>
<dbReference type="AlphaFoldDB" id="A0A2P7YTF2"/>
<dbReference type="GeneID" id="36565215"/>
<dbReference type="EMBL" id="PYFQ01000003">
    <property type="protein sequence ID" value="PSK39222.1"/>
    <property type="molecule type" value="Genomic_DNA"/>
</dbReference>
<protein>
    <submittedName>
        <fullName evidence="6">Uncharacterized protein</fullName>
    </submittedName>
</protein>
<evidence type="ECO:0000259" key="5">
    <source>
        <dbReference type="Pfam" id="PF04871"/>
    </source>
</evidence>
<comment type="caution">
    <text evidence="6">The sequence shown here is derived from an EMBL/GenBank/DDBJ whole genome shotgun (WGS) entry which is preliminary data.</text>
</comment>
<feature type="coiled-coil region" evidence="3">
    <location>
        <begin position="516"/>
        <end position="543"/>
    </location>
</feature>
<sequence>MSLIEDCEEARRTARAVTVGNEKDGEEVMCFIQAIAQILVTTLHSNDSRIPVAYTSLLSFWLYEDFEAVDDFLRDIDSVKAIMSAIMSSGSNATDLADCSCFILIGIAFEFSRHSSPFPRSEFHNIIVKSLGADNYALKVKKMFHKYLEGTTNDLFTQEITKDETGLPKVFLIPQYLHLLQDNAYRIRLALLHDPQRDPILKVTYEMFEDLREEYESLKASSDARATELEDKLKDSRQSVIDLKATLADVERKLTSVESEAQMLRKSNEEMKTKNEDLYSRMKVVEDLQSKLSNDLTKCKGNLEHTNKEKAVLLRDFKDLETRFKEASDGKQLAENGINKMNKELRSLTESLKTTEAQLEAVTIASQRASKQSQNKIELLTYEVKRLQNTKLGNENKFGNGEDELRRAQQSIHHLQMKLNDCIAEKDGKAFEAKTLMEKLKSAALIVNNLKKLLSDKESELAEMKTRWGVDSSQRSGYDDVVPVADNTDSKAKGSFEALTIQGRSIDSSPSSSAASDDLRTTIKNLRLQNEELQVSMTLEKDRFRALQGDFDELMLLWENLMAKNSFYKKRLIELHENVSGDEDEESTT</sequence>
<evidence type="ECO:0000256" key="2">
    <source>
        <dbReference type="ARBA" id="ARBA00023034"/>
    </source>
</evidence>
<dbReference type="Pfam" id="PF04869">
    <property type="entry name" value="Uso1_p115_head"/>
    <property type="match status" value="1"/>
</dbReference>
<dbReference type="VEuPathDB" id="FungiDB:C7M61_001825"/>
<organism evidence="6 7">
    <name type="scientific">Candidozyma pseudohaemuli</name>
    <dbReference type="NCBI Taxonomy" id="418784"/>
    <lineage>
        <taxon>Eukaryota</taxon>
        <taxon>Fungi</taxon>
        <taxon>Dikarya</taxon>
        <taxon>Ascomycota</taxon>
        <taxon>Saccharomycotina</taxon>
        <taxon>Pichiomycetes</taxon>
        <taxon>Metschnikowiaceae</taxon>
        <taxon>Candidozyma</taxon>
    </lineage>
</organism>
<evidence type="ECO:0000256" key="1">
    <source>
        <dbReference type="ARBA" id="ARBA00004555"/>
    </source>
</evidence>
<dbReference type="InterPro" id="IPR006955">
    <property type="entry name" value="Uso1_p115_C"/>
</dbReference>
<dbReference type="GO" id="GO:0048211">
    <property type="term" value="P:Golgi vesicle docking"/>
    <property type="evidence" value="ECO:0007669"/>
    <property type="project" value="TreeGrafter"/>
</dbReference>
<dbReference type="GO" id="GO:0006888">
    <property type="term" value="P:endoplasmic reticulum to Golgi vesicle-mediated transport"/>
    <property type="evidence" value="ECO:0007669"/>
    <property type="project" value="TreeGrafter"/>
</dbReference>
<dbReference type="RefSeq" id="XP_024714359.1">
    <property type="nucleotide sequence ID" value="XM_024857223.1"/>
</dbReference>
<dbReference type="GO" id="GO:0005795">
    <property type="term" value="C:Golgi stack"/>
    <property type="evidence" value="ECO:0007669"/>
    <property type="project" value="TreeGrafter"/>
</dbReference>
<dbReference type="STRING" id="418784.A0A2P7YTF2"/>
<dbReference type="GO" id="GO:0012507">
    <property type="term" value="C:ER to Golgi transport vesicle membrane"/>
    <property type="evidence" value="ECO:0007669"/>
    <property type="project" value="TreeGrafter"/>
</dbReference>
<dbReference type="Pfam" id="PF04871">
    <property type="entry name" value="Uso1_p115_C"/>
    <property type="match status" value="1"/>
</dbReference>
<evidence type="ECO:0000313" key="7">
    <source>
        <dbReference type="Proteomes" id="UP000241107"/>
    </source>
</evidence>
<dbReference type="PANTHER" id="PTHR10013">
    <property type="entry name" value="GENERAL VESICULAR TRANSPORT FACTOR P115"/>
    <property type="match status" value="1"/>
</dbReference>
<name>A0A2P7YTF2_9ASCO</name>
<dbReference type="GO" id="GO:0000139">
    <property type="term" value="C:Golgi membrane"/>
    <property type="evidence" value="ECO:0007669"/>
    <property type="project" value="InterPro"/>
</dbReference>
<evidence type="ECO:0000259" key="4">
    <source>
        <dbReference type="Pfam" id="PF04869"/>
    </source>
</evidence>
<dbReference type="PANTHER" id="PTHR10013:SF0">
    <property type="entry name" value="GENERAL VESICULAR TRANSPORT FACTOR P115"/>
    <property type="match status" value="1"/>
</dbReference>
<feature type="domain" description="Vesicle tethering protein Uso1/P115-like head" evidence="4">
    <location>
        <begin position="1"/>
        <end position="191"/>
    </location>
</feature>
<dbReference type="GO" id="GO:0006886">
    <property type="term" value="P:intracellular protein transport"/>
    <property type="evidence" value="ECO:0007669"/>
    <property type="project" value="InterPro"/>
</dbReference>
<dbReference type="OrthoDB" id="198977at2759"/>
<dbReference type="SUPFAM" id="SSF57997">
    <property type="entry name" value="Tropomyosin"/>
    <property type="match status" value="1"/>
</dbReference>
<keyword evidence="7" id="KW-1185">Reference proteome</keyword>
<keyword evidence="3" id="KW-0175">Coiled coil</keyword>
<dbReference type="GO" id="GO:0048280">
    <property type="term" value="P:vesicle fusion with Golgi apparatus"/>
    <property type="evidence" value="ECO:0007669"/>
    <property type="project" value="InterPro"/>
</dbReference>
<dbReference type="GO" id="GO:0005783">
    <property type="term" value="C:endoplasmic reticulum"/>
    <property type="evidence" value="ECO:0007669"/>
    <property type="project" value="TreeGrafter"/>
</dbReference>
<accession>A0A2P7YTF2</accession>